<evidence type="ECO:0008006" key="4">
    <source>
        <dbReference type="Google" id="ProtNLM"/>
    </source>
</evidence>
<dbReference type="EMBL" id="JAUDZG010000004">
    <property type="protein sequence ID" value="KAK3306153.1"/>
    <property type="molecule type" value="Genomic_DNA"/>
</dbReference>
<feature type="region of interest" description="Disordered" evidence="1">
    <location>
        <begin position="1"/>
        <end position="23"/>
    </location>
</feature>
<feature type="region of interest" description="Disordered" evidence="1">
    <location>
        <begin position="35"/>
        <end position="63"/>
    </location>
</feature>
<protein>
    <recommendedName>
        <fullName evidence="4">F-box domain-containing protein</fullName>
    </recommendedName>
</protein>
<feature type="compositionally biased region" description="Polar residues" evidence="1">
    <location>
        <begin position="79"/>
        <end position="90"/>
    </location>
</feature>
<feature type="compositionally biased region" description="Basic and acidic residues" evidence="1">
    <location>
        <begin position="44"/>
        <end position="54"/>
    </location>
</feature>
<gene>
    <name evidence="2" type="ORF">B0T15DRAFT_534498</name>
</gene>
<dbReference type="Proteomes" id="UP001273166">
    <property type="component" value="Unassembled WGS sequence"/>
</dbReference>
<dbReference type="GeneID" id="87888275"/>
<reference evidence="2" key="2">
    <citation type="submission" date="2023-06" db="EMBL/GenBank/DDBJ databases">
        <authorList>
            <consortium name="Lawrence Berkeley National Laboratory"/>
            <person name="Mondo S.J."/>
            <person name="Hensen N."/>
            <person name="Bonometti L."/>
            <person name="Westerberg I."/>
            <person name="Brannstrom I.O."/>
            <person name="Guillou S."/>
            <person name="Cros-Aarteil S."/>
            <person name="Calhoun S."/>
            <person name="Haridas S."/>
            <person name="Kuo A."/>
            <person name="Pangilinan J."/>
            <person name="Riley R."/>
            <person name="Labutti K."/>
            <person name="Andreopoulos B."/>
            <person name="Lipzen A."/>
            <person name="Chen C."/>
            <person name="Yanf M."/>
            <person name="Daum C."/>
            <person name="Ng V."/>
            <person name="Clum A."/>
            <person name="Steindorff A."/>
            <person name="Ohm R."/>
            <person name="Martin F."/>
            <person name="Silar P."/>
            <person name="Natvig D."/>
            <person name="Lalanne C."/>
            <person name="Gautier V."/>
            <person name="Ament-Velasquez S.L."/>
            <person name="Kruys A."/>
            <person name="Hutchinson M.I."/>
            <person name="Powell A.J."/>
            <person name="Barry K."/>
            <person name="Miller A.N."/>
            <person name="Grigoriev I.V."/>
            <person name="Debuchy R."/>
            <person name="Gladieux P."/>
            <person name="Thoren M.H."/>
            <person name="Johannesson H."/>
        </authorList>
    </citation>
    <scope>NUCLEOTIDE SEQUENCE</scope>
    <source>
        <strain evidence="2">CBS 333.67</strain>
    </source>
</reference>
<sequence>MSAPSPDRHVHAPTPAIPRPLQGVWRDRYAARWPTRPLTLNPRQEQEQEPREGQQQDATHSQDGSRLLLCWERQDEESGPSTNARNTQENSSSSESSLMSLPPELLLLILEYVGLRFFREDTRRLAVCKGWYQVARRVFASELVLRLDMLPRFTSDGGLFRRIQSHVRDVRLSLGLEDPVPTIPKDVPFFIQLDRKKYIDRILPSDRDYHVLLPRAAKKLQQCPGLRSLSIVFWYTPAWYELILDLGLLDLEHLTSLEIDGMVLPSYMNGRQQSDCLGCRINKLLPKLRRLRFRMYPLCHGLLESSTVVEEGRPIPLEELIVNIDYHEAGARSKEAVFQYFNEYYRWHDGQPMLPRGAASNAPIRQQAAVLAWHMARPRMVRVIQYNAKTGKVYAFDALTGRRSLLPPNKYGWDCEGKVVAGQDDCSVWEWRKQVAQWVLGPQLEMIDRGVGRAIRE</sequence>
<reference evidence="2" key="1">
    <citation type="journal article" date="2023" name="Mol. Phylogenet. Evol.">
        <title>Genome-scale phylogeny and comparative genomics of the fungal order Sordariales.</title>
        <authorList>
            <person name="Hensen N."/>
            <person name="Bonometti L."/>
            <person name="Westerberg I."/>
            <person name="Brannstrom I.O."/>
            <person name="Guillou S."/>
            <person name="Cros-Aarteil S."/>
            <person name="Calhoun S."/>
            <person name="Haridas S."/>
            <person name="Kuo A."/>
            <person name="Mondo S."/>
            <person name="Pangilinan J."/>
            <person name="Riley R."/>
            <person name="LaButti K."/>
            <person name="Andreopoulos B."/>
            <person name="Lipzen A."/>
            <person name="Chen C."/>
            <person name="Yan M."/>
            <person name="Daum C."/>
            <person name="Ng V."/>
            <person name="Clum A."/>
            <person name="Steindorff A."/>
            <person name="Ohm R.A."/>
            <person name="Martin F."/>
            <person name="Silar P."/>
            <person name="Natvig D.O."/>
            <person name="Lalanne C."/>
            <person name="Gautier V."/>
            <person name="Ament-Velasquez S.L."/>
            <person name="Kruys A."/>
            <person name="Hutchinson M.I."/>
            <person name="Powell A.J."/>
            <person name="Barry K."/>
            <person name="Miller A.N."/>
            <person name="Grigoriev I.V."/>
            <person name="Debuchy R."/>
            <person name="Gladieux P."/>
            <person name="Hiltunen Thoren M."/>
            <person name="Johannesson H."/>
        </authorList>
    </citation>
    <scope>NUCLEOTIDE SEQUENCE</scope>
    <source>
        <strain evidence="2">CBS 333.67</strain>
    </source>
</reference>
<organism evidence="2 3">
    <name type="scientific">Chaetomium strumarium</name>
    <dbReference type="NCBI Taxonomy" id="1170767"/>
    <lineage>
        <taxon>Eukaryota</taxon>
        <taxon>Fungi</taxon>
        <taxon>Dikarya</taxon>
        <taxon>Ascomycota</taxon>
        <taxon>Pezizomycotina</taxon>
        <taxon>Sordariomycetes</taxon>
        <taxon>Sordariomycetidae</taxon>
        <taxon>Sordariales</taxon>
        <taxon>Chaetomiaceae</taxon>
        <taxon>Chaetomium</taxon>
    </lineage>
</organism>
<evidence type="ECO:0000256" key="1">
    <source>
        <dbReference type="SAM" id="MobiDB-lite"/>
    </source>
</evidence>
<evidence type="ECO:0000313" key="3">
    <source>
        <dbReference type="Proteomes" id="UP001273166"/>
    </source>
</evidence>
<dbReference type="AlphaFoldDB" id="A0AAJ0M251"/>
<proteinExistence type="predicted"/>
<feature type="region of interest" description="Disordered" evidence="1">
    <location>
        <begin position="76"/>
        <end position="98"/>
    </location>
</feature>
<dbReference type="RefSeq" id="XP_062721933.1">
    <property type="nucleotide sequence ID" value="XM_062869446.1"/>
</dbReference>
<keyword evidence="3" id="KW-1185">Reference proteome</keyword>
<dbReference type="SUPFAM" id="SSF81383">
    <property type="entry name" value="F-box domain"/>
    <property type="match status" value="1"/>
</dbReference>
<feature type="compositionally biased region" description="Basic and acidic residues" evidence="1">
    <location>
        <begin position="1"/>
        <end position="10"/>
    </location>
</feature>
<name>A0AAJ0M251_9PEZI</name>
<evidence type="ECO:0000313" key="2">
    <source>
        <dbReference type="EMBL" id="KAK3306153.1"/>
    </source>
</evidence>
<accession>A0AAJ0M251</accession>
<dbReference type="InterPro" id="IPR036047">
    <property type="entry name" value="F-box-like_dom_sf"/>
</dbReference>
<comment type="caution">
    <text evidence="2">The sequence shown here is derived from an EMBL/GenBank/DDBJ whole genome shotgun (WGS) entry which is preliminary data.</text>
</comment>